<comment type="caution">
    <text evidence="2">The sequence shown here is derived from an EMBL/GenBank/DDBJ whole genome shotgun (WGS) entry which is preliminary data.</text>
</comment>
<proteinExistence type="predicted"/>
<dbReference type="CDD" id="cd00865">
    <property type="entry name" value="PEBP_bact_arch"/>
    <property type="match status" value="1"/>
</dbReference>
<dbReference type="Proteomes" id="UP000232196">
    <property type="component" value="Unassembled WGS sequence"/>
</dbReference>
<keyword evidence="3" id="KW-1185">Reference proteome</keyword>
<evidence type="ECO:0000313" key="3">
    <source>
        <dbReference type="Proteomes" id="UP000232196"/>
    </source>
</evidence>
<organism evidence="2 3">
    <name type="scientific">Leptospira hartskeerlii</name>
    <dbReference type="NCBI Taxonomy" id="2023177"/>
    <lineage>
        <taxon>Bacteria</taxon>
        <taxon>Pseudomonadati</taxon>
        <taxon>Spirochaetota</taxon>
        <taxon>Spirochaetia</taxon>
        <taxon>Leptospirales</taxon>
        <taxon>Leptospiraceae</taxon>
        <taxon>Leptospira</taxon>
    </lineage>
</organism>
<name>A0A2M9XFA8_9LEPT</name>
<evidence type="ECO:0000256" key="1">
    <source>
        <dbReference type="SAM" id="SignalP"/>
    </source>
</evidence>
<reference evidence="2 3" key="1">
    <citation type="submission" date="2017-07" db="EMBL/GenBank/DDBJ databases">
        <title>Leptospira spp. isolated from tropical soils.</title>
        <authorList>
            <person name="Thibeaux R."/>
            <person name="Iraola G."/>
            <person name="Ferres I."/>
            <person name="Bierque E."/>
            <person name="Girault D."/>
            <person name="Soupe-Gilbert M.-E."/>
            <person name="Picardeau M."/>
            <person name="Goarant C."/>
        </authorList>
    </citation>
    <scope>NUCLEOTIDE SEQUENCE [LARGE SCALE GENOMIC DNA]</scope>
    <source>
        <strain evidence="2 3">MCA1-C-A1</strain>
    </source>
</reference>
<feature type="signal peptide" evidence="1">
    <location>
        <begin position="1"/>
        <end position="24"/>
    </location>
</feature>
<dbReference type="Pfam" id="PF01161">
    <property type="entry name" value="PBP"/>
    <property type="match status" value="1"/>
</dbReference>
<gene>
    <name evidence="2" type="ORF">CH357_07680</name>
</gene>
<dbReference type="RefSeq" id="WP_100706151.1">
    <property type="nucleotide sequence ID" value="NZ_NPDL01000003.1"/>
</dbReference>
<dbReference type="AlphaFoldDB" id="A0A2M9XFA8"/>
<dbReference type="InterPro" id="IPR005247">
    <property type="entry name" value="YbhB_YbcL/LppC-like"/>
</dbReference>
<dbReference type="SUPFAM" id="SSF49777">
    <property type="entry name" value="PEBP-like"/>
    <property type="match status" value="1"/>
</dbReference>
<evidence type="ECO:0000313" key="2">
    <source>
        <dbReference type="EMBL" id="PJZ26363.1"/>
    </source>
</evidence>
<dbReference type="PANTHER" id="PTHR30289:SF1">
    <property type="entry name" value="PEBP (PHOSPHATIDYLETHANOLAMINE-BINDING PROTEIN) FAMILY PROTEIN"/>
    <property type="match status" value="1"/>
</dbReference>
<dbReference type="PANTHER" id="PTHR30289">
    <property type="entry name" value="UNCHARACTERIZED PROTEIN YBCL-RELATED"/>
    <property type="match status" value="1"/>
</dbReference>
<sequence length="185" mass="19653">MKRFLSFQNGMLLCVLFFAGSAFAGDLKVTSSALKEGGTITNTHVFSGFGCSGENNSPDLQWSGVPKETKFFAVTAYDPDAPTGSGWWHWTVINIPATVTSLPAKAGNDKGPLPAGAVQGRTDFGKPGYGGPCPPKGDKPHRYIFKVFALKDKIDLDGEASGALVGFYINSLKLAEGKLTAKYGR</sequence>
<feature type="chain" id="PRO_5014845089" evidence="1">
    <location>
        <begin position="25"/>
        <end position="185"/>
    </location>
</feature>
<accession>A0A2M9XFA8</accession>
<dbReference type="EMBL" id="NPDN01000003">
    <property type="protein sequence ID" value="PJZ26363.1"/>
    <property type="molecule type" value="Genomic_DNA"/>
</dbReference>
<dbReference type="InterPro" id="IPR036610">
    <property type="entry name" value="PEBP-like_sf"/>
</dbReference>
<dbReference type="Gene3D" id="3.90.280.10">
    <property type="entry name" value="PEBP-like"/>
    <property type="match status" value="1"/>
</dbReference>
<dbReference type="InterPro" id="IPR008914">
    <property type="entry name" value="PEBP"/>
</dbReference>
<keyword evidence="1" id="KW-0732">Signal</keyword>
<dbReference type="NCBIfam" id="TIGR00481">
    <property type="entry name" value="YbhB/YbcL family Raf kinase inhibitor-like protein"/>
    <property type="match status" value="1"/>
</dbReference>
<protein>
    <submittedName>
        <fullName evidence="2">Kinase inhibitor</fullName>
    </submittedName>
</protein>
<dbReference type="OrthoDB" id="9797506at2"/>